<reference evidence="1 2" key="1">
    <citation type="submission" date="2010-07" db="EMBL/GenBank/DDBJ databases">
        <authorList>
            <person name="Muzny D."/>
            <person name="Qin X."/>
            <person name="Deng J."/>
            <person name="Jiang H."/>
            <person name="Liu Y."/>
            <person name="Qu J."/>
            <person name="Song X.-Z."/>
            <person name="Zhang L."/>
            <person name="Thornton R."/>
            <person name="Coyle M."/>
            <person name="Francisco L."/>
            <person name="Jackson L."/>
            <person name="Javaid M."/>
            <person name="Korchina V."/>
            <person name="Kovar C."/>
            <person name="Mata R."/>
            <person name="Mathew T."/>
            <person name="Ngo R."/>
            <person name="Nguyen L."/>
            <person name="Nguyen N."/>
            <person name="Okwuonu G."/>
            <person name="Ongeri F."/>
            <person name="Pham C."/>
            <person name="Simmons D."/>
            <person name="Wilczek-Boney K."/>
            <person name="Hale W."/>
            <person name="Jakkamsetti A."/>
            <person name="Pham P."/>
            <person name="Ruth R."/>
            <person name="San Lucas F."/>
            <person name="Warren J."/>
            <person name="Zhang J."/>
            <person name="Zhao Z."/>
            <person name="Zhou C."/>
            <person name="Zhu D."/>
            <person name="Lee S."/>
            <person name="Bess C."/>
            <person name="Blankenburg K."/>
            <person name="Forbes L."/>
            <person name="Fu Q."/>
            <person name="Gubbala S."/>
            <person name="Hirani K."/>
            <person name="Jayaseelan J.C."/>
            <person name="Lara F."/>
            <person name="Munidasa M."/>
            <person name="Palculict T."/>
            <person name="Patil S."/>
            <person name="Pu L.-L."/>
            <person name="Saada N."/>
            <person name="Tang L."/>
            <person name="Weissenberger G."/>
            <person name="Zhu Y."/>
            <person name="Hemphill L."/>
            <person name="Shang Y."/>
            <person name="Youmans B."/>
            <person name="Ayvaz T."/>
            <person name="Ross M."/>
            <person name="Santibanez J."/>
            <person name="Aqrawi P."/>
            <person name="Gross S."/>
            <person name="Joshi V."/>
            <person name="Fowler G."/>
            <person name="Nazareth L."/>
            <person name="Reid J."/>
            <person name="Worley K."/>
            <person name="Petrosino J."/>
            <person name="Highlander S."/>
            <person name="Gibbs R."/>
        </authorList>
    </citation>
    <scope>NUCLEOTIDE SEQUENCE [LARGE SCALE GENOMIC DNA]</scope>
    <source>
        <strain evidence="1 2">ATCC 700338</strain>
    </source>
</reference>
<evidence type="ECO:0000313" key="2">
    <source>
        <dbReference type="Proteomes" id="UP000004290"/>
    </source>
</evidence>
<dbReference type="HOGENOM" id="CLU_2865861_0_0_9"/>
<accession>E0PB07</accession>
<dbReference type="AlphaFoldDB" id="E0PB07"/>
<sequence>MVKTVGMKFPHGCLNKIDETTAILGYITQTVEILCIVGHMNAGISSDFASIDIKRTAIGPLKKS</sequence>
<dbReference type="EMBL" id="AEEL01000001">
    <property type="protein sequence ID" value="EFM28429.1"/>
    <property type="molecule type" value="Genomic_DNA"/>
</dbReference>
<proteinExistence type="predicted"/>
<gene>
    <name evidence="1" type="ORF">HMPREF9319_0030</name>
</gene>
<protein>
    <submittedName>
        <fullName evidence="1">Uncharacterized protein</fullName>
    </submittedName>
</protein>
<organism evidence="1 2">
    <name type="scientific">Streptococcus equinus ATCC 700338</name>
    <dbReference type="NCBI Taxonomy" id="864569"/>
    <lineage>
        <taxon>Bacteria</taxon>
        <taxon>Bacillati</taxon>
        <taxon>Bacillota</taxon>
        <taxon>Bacilli</taxon>
        <taxon>Lactobacillales</taxon>
        <taxon>Streptococcaceae</taxon>
        <taxon>Streptococcus</taxon>
    </lineage>
</organism>
<comment type="caution">
    <text evidence="1">The sequence shown here is derived from an EMBL/GenBank/DDBJ whole genome shotgun (WGS) entry which is preliminary data.</text>
</comment>
<name>E0PB07_STREI</name>
<dbReference type="Proteomes" id="UP000004290">
    <property type="component" value="Unassembled WGS sequence"/>
</dbReference>
<keyword evidence="2" id="KW-1185">Reference proteome</keyword>
<evidence type="ECO:0000313" key="1">
    <source>
        <dbReference type="EMBL" id="EFM28429.1"/>
    </source>
</evidence>